<sequence length="1872" mass="214467">MQLIWYTVLSLWLLKELKCQPSPSLQNKSNATDSEEVDITKGYVVWNPSCRIPRHDPYDDSIKKYIKSVGKPKICSHLEPLTSVAFNSSTRTHTLKVNPKVVHKYWSTISSLRCCYTEISGNRSNKDGIKYRPSPAVCFKNHTELPANTENIFVYCTSKNRKIFKTVYFITANKAENKKPKPVPSKSNPNKKNYSVLLFGIGSTSRLNFVRSFPKTKKYIDEQGWLPLEGYVKVGDDTFSNIISILTGRLVDQLAKVCHFDTKLKLDGCPFIWKNFSENGYLTSFTENSIPTETFNQNKYGFSNSPTDFYSQPLLSAAQDLLRTKNESKADDYCLGQHAKAEYLFQFNTEFLQRFHNRSYFNLFWLNSLDHDDKNPSTNIDDRVKTFLEDIEPYLNSTMVIFFSDQGQRSGDIRQTFVGWLEEQMPFLYFHLPPMLRSSNSNWYQNLLANKNKLTSPFDLHATLQKLVFGRVHNPIPGCSKCGSLFAPVPYNRICSGAAIPPASCTCWTSNSSNSVSNPPATTPAYEAISIINKYLEKKVDKVKRGYRCATLSLSQVTEVRSESVNGTNKNTVVFQTKPKNAVFEVTVPKDIVIVENLQQIHSQIDQEDVAKGYVVWNPSCRIPDISPYHDSIKKYIFKWKPLICSKNKPLTSTVYSPITKRHTLRVNPHIVHSYSTTVALLTCCYSIITRSYQKKKIRDDDDDRYNISEAVCFKNEVELSPETEYIYVSCTSGEKNIYKTIHFMVIDKEPKPVTSKKELTKKKFSVFLFAIDSISRLNFMRTLPKTRKYIEERGWLPLEGYTKIADNTFPNVVAILSGMTVSQLTKHCYPSDKEKIDDCPFMWKNFSQNGYLTSYVEDTAPVASFNYLRYGFLNTPTDYYSRPILIAARKYMEIRDDGGMEYCIGPQPQIEYLFPFTTDFIQRFHNRSYFNLFWSNSFSHSEMNMPQIMDDRIRNFLADIEPYLNSTVVVFFSDHGMRFGKARETYVGWLEERMPFIYFYFPPSFKAAHPSWVRNFRANKNKLTSPFDFHATLQDLLYGQQLQPAAGCPQCGSLFNPVPHNRSCDDAGITSHWCTCSVADSSESVSDPHVAAAAHVAIGSINELLQKSADQIKNDSSCAILSFSKVMSVRTKVGGGFAIFRRREHIIVFETEPSKAVFEVTVPEGSVKISNVAEISRINMYGSQSACVKGAAYEAISIINEYLEKKVDKVKRGYRCATLSLIQVTQVRSENVNGTNKNIVVFQTKPRNAVFVVTVPKDIVIVENLQPIHSSPGHENLTKDYVVWSSLCRIPRIDPYHDSIKKYLFKWEPLICSEKKPLTLIEFNSASGGHLLKVNLREVPSYAPSLSQLNCHYSVITREFLKERQTLSDDDRYNISKPIHFKTKVKIPANVENIYVVCWSNEEQVYQTVHYMVTDKKLETVTSKRKKSRHKFSVLLFGIDSISRLNFIRTLPKTREFVESRGWIELEGYNKVAENTFPNFMAFLTGMHEEQLANVCYNAWHDEVDDCPFIWKSYSKKKFLTAYIEDSASMGTFNYAKYGFLDSPTDYYSRPLMKAALNLLPTKDNGDVTYCVGQHPQIEYLFQFMTEFVQRFHSRRYFNLFWANSFSHSALNMPSAMDDRVRQFLESIEGYLNSTVVIFFSDHGMRFGEIRETYVGWLEERMPFMYFHLPPSFKTAYPRRYQNLMANKNKLTSPFDLYATLQDLLYGKVYQPILGCPKCDSLFAPVPHNRSCDDAGISSEWCTCSVAQNSESVSDLRITAATHLAIISINNFLEKRESRLKKGFKCATLSLSKIISVRSRIRSETSSQGQKELIIVFQTQPSEAVFEIITPEGATEAIDIKNISRINKYGSQSSCVKGGAKMKLFCFCEKE</sequence>
<dbReference type="Proteomes" id="UP001367676">
    <property type="component" value="Unassembled WGS sequence"/>
</dbReference>
<evidence type="ECO:0000313" key="2">
    <source>
        <dbReference type="EMBL" id="KAK7580107.1"/>
    </source>
</evidence>
<dbReference type="PANTHER" id="PTHR10974:SF9">
    <property type="entry name" value="DUF229 DOMAIN CONTAINING PROTEIN-RELATED"/>
    <property type="match status" value="1"/>
</dbReference>
<dbReference type="Gene3D" id="3.40.720.10">
    <property type="entry name" value="Alkaline Phosphatase, subunit A"/>
    <property type="match status" value="3"/>
</dbReference>
<dbReference type="Pfam" id="PF02995">
    <property type="entry name" value="DUF229"/>
    <property type="match status" value="3"/>
</dbReference>
<feature type="signal peptide" evidence="1">
    <location>
        <begin position="1"/>
        <end position="19"/>
    </location>
</feature>
<dbReference type="PANTHER" id="PTHR10974">
    <property type="entry name" value="FI08016P-RELATED"/>
    <property type="match status" value="1"/>
</dbReference>
<dbReference type="GO" id="GO:0005615">
    <property type="term" value="C:extracellular space"/>
    <property type="evidence" value="ECO:0007669"/>
    <property type="project" value="TreeGrafter"/>
</dbReference>
<gene>
    <name evidence="2" type="ORF">V9T40_000736</name>
</gene>
<keyword evidence="3" id="KW-1185">Reference proteome</keyword>
<proteinExistence type="predicted"/>
<feature type="chain" id="PRO_5043020922" evidence="1">
    <location>
        <begin position="20"/>
        <end position="1872"/>
    </location>
</feature>
<dbReference type="SUPFAM" id="SSF53649">
    <property type="entry name" value="Alkaline phosphatase-like"/>
    <property type="match status" value="3"/>
</dbReference>
<name>A0AAN9Y0Q9_9HEMI</name>
<keyword evidence="1" id="KW-0732">Signal</keyword>
<dbReference type="CDD" id="cd16021">
    <property type="entry name" value="ALP_like"/>
    <property type="match status" value="3"/>
</dbReference>
<dbReference type="InterPro" id="IPR017850">
    <property type="entry name" value="Alkaline_phosphatase_core_sf"/>
</dbReference>
<comment type="caution">
    <text evidence="2">The sequence shown here is derived from an EMBL/GenBank/DDBJ whole genome shotgun (WGS) entry which is preliminary data.</text>
</comment>
<accession>A0AAN9Y0Q9</accession>
<dbReference type="FunFam" id="3.40.720.10:FF:000017">
    <property type="entry name" value="Predicted protein"/>
    <property type="match status" value="3"/>
</dbReference>
<evidence type="ECO:0000313" key="3">
    <source>
        <dbReference type="Proteomes" id="UP001367676"/>
    </source>
</evidence>
<protein>
    <submittedName>
        <fullName evidence="2">Uncharacterized protein</fullName>
    </submittedName>
</protein>
<dbReference type="InterPro" id="IPR004245">
    <property type="entry name" value="DUF229"/>
</dbReference>
<organism evidence="2 3">
    <name type="scientific">Parthenolecanium corni</name>
    <dbReference type="NCBI Taxonomy" id="536013"/>
    <lineage>
        <taxon>Eukaryota</taxon>
        <taxon>Metazoa</taxon>
        <taxon>Ecdysozoa</taxon>
        <taxon>Arthropoda</taxon>
        <taxon>Hexapoda</taxon>
        <taxon>Insecta</taxon>
        <taxon>Pterygota</taxon>
        <taxon>Neoptera</taxon>
        <taxon>Paraneoptera</taxon>
        <taxon>Hemiptera</taxon>
        <taxon>Sternorrhyncha</taxon>
        <taxon>Coccoidea</taxon>
        <taxon>Coccidae</taxon>
        <taxon>Parthenolecanium</taxon>
    </lineage>
</organism>
<evidence type="ECO:0000256" key="1">
    <source>
        <dbReference type="SAM" id="SignalP"/>
    </source>
</evidence>
<dbReference type="EMBL" id="JBBCAQ010000034">
    <property type="protein sequence ID" value="KAK7580107.1"/>
    <property type="molecule type" value="Genomic_DNA"/>
</dbReference>
<reference evidence="2 3" key="1">
    <citation type="submission" date="2024-03" db="EMBL/GenBank/DDBJ databases">
        <title>Adaptation during the transition from Ophiocordyceps entomopathogen to insect associate is accompanied by gene loss and intensified selection.</title>
        <authorList>
            <person name="Ward C.M."/>
            <person name="Onetto C.A."/>
            <person name="Borneman A.R."/>
        </authorList>
    </citation>
    <scope>NUCLEOTIDE SEQUENCE [LARGE SCALE GENOMIC DNA]</scope>
    <source>
        <strain evidence="2">AWRI1</strain>
        <tissue evidence="2">Single Adult Female</tissue>
    </source>
</reference>